<dbReference type="InterPro" id="IPR011701">
    <property type="entry name" value="MFS"/>
</dbReference>
<evidence type="ECO:0000256" key="4">
    <source>
        <dbReference type="ARBA" id="ARBA00022692"/>
    </source>
</evidence>
<dbReference type="Proteomes" id="UP001597041">
    <property type="component" value="Unassembled WGS sequence"/>
</dbReference>
<dbReference type="PROSITE" id="PS50850">
    <property type="entry name" value="MFS"/>
    <property type="match status" value="1"/>
</dbReference>
<keyword evidence="10" id="KW-1185">Reference proteome</keyword>
<dbReference type="PANTHER" id="PTHR43124:SF3">
    <property type="entry name" value="CHLORAMPHENICOL EFFLUX PUMP RV0191"/>
    <property type="match status" value="1"/>
</dbReference>
<organism evidence="9 10">
    <name type="scientific">Oceanobacillus locisalsi</name>
    <dbReference type="NCBI Taxonomy" id="546107"/>
    <lineage>
        <taxon>Bacteria</taxon>
        <taxon>Bacillati</taxon>
        <taxon>Bacillota</taxon>
        <taxon>Bacilli</taxon>
        <taxon>Bacillales</taxon>
        <taxon>Bacillaceae</taxon>
        <taxon>Oceanobacillus</taxon>
    </lineage>
</organism>
<feature type="transmembrane region" description="Helical" evidence="7">
    <location>
        <begin position="284"/>
        <end position="302"/>
    </location>
</feature>
<proteinExistence type="predicted"/>
<feature type="transmembrane region" description="Helical" evidence="7">
    <location>
        <begin position="139"/>
        <end position="161"/>
    </location>
</feature>
<dbReference type="Gene3D" id="1.20.1250.20">
    <property type="entry name" value="MFS general substrate transporter like domains"/>
    <property type="match status" value="2"/>
</dbReference>
<keyword evidence="4 7" id="KW-0812">Transmembrane</keyword>
<feature type="transmembrane region" description="Helical" evidence="7">
    <location>
        <begin position="339"/>
        <end position="361"/>
    </location>
</feature>
<dbReference type="InterPro" id="IPR020846">
    <property type="entry name" value="MFS_dom"/>
</dbReference>
<dbReference type="Pfam" id="PF07690">
    <property type="entry name" value="MFS_1"/>
    <property type="match status" value="1"/>
</dbReference>
<evidence type="ECO:0000259" key="8">
    <source>
        <dbReference type="PROSITE" id="PS50850"/>
    </source>
</evidence>
<dbReference type="EMBL" id="JBHTKK010000012">
    <property type="protein sequence ID" value="MFD1066539.1"/>
    <property type="molecule type" value="Genomic_DNA"/>
</dbReference>
<evidence type="ECO:0000256" key="6">
    <source>
        <dbReference type="ARBA" id="ARBA00023136"/>
    </source>
</evidence>
<keyword evidence="3" id="KW-1003">Cell membrane</keyword>
<evidence type="ECO:0000256" key="2">
    <source>
        <dbReference type="ARBA" id="ARBA00022448"/>
    </source>
</evidence>
<keyword evidence="2" id="KW-0813">Transport</keyword>
<evidence type="ECO:0000256" key="1">
    <source>
        <dbReference type="ARBA" id="ARBA00004651"/>
    </source>
</evidence>
<feature type="transmembrane region" description="Helical" evidence="7">
    <location>
        <begin position="254"/>
        <end position="272"/>
    </location>
</feature>
<feature type="transmembrane region" description="Helical" evidence="7">
    <location>
        <begin position="220"/>
        <end position="242"/>
    </location>
</feature>
<gene>
    <name evidence="9" type="ORF">ACFQ19_10935</name>
</gene>
<keyword evidence="6 7" id="KW-0472">Membrane</keyword>
<accession>A0ABW3NI08</accession>
<reference evidence="10" key="1">
    <citation type="journal article" date="2019" name="Int. J. Syst. Evol. Microbiol.">
        <title>The Global Catalogue of Microorganisms (GCM) 10K type strain sequencing project: providing services to taxonomists for standard genome sequencing and annotation.</title>
        <authorList>
            <consortium name="The Broad Institute Genomics Platform"/>
            <consortium name="The Broad Institute Genome Sequencing Center for Infectious Disease"/>
            <person name="Wu L."/>
            <person name="Ma J."/>
        </authorList>
    </citation>
    <scope>NUCLEOTIDE SEQUENCE [LARGE SCALE GENOMIC DNA]</scope>
    <source>
        <strain evidence="10">CCUG 56608</strain>
    </source>
</reference>
<evidence type="ECO:0000256" key="5">
    <source>
        <dbReference type="ARBA" id="ARBA00022989"/>
    </source>
</evidence>
<feature type="transmembrane region" description="Helical" evidence="7">
    <location>
        <begin position="167"/>
        <end position="186"/>
    </location>
</feature>
<name>A0ABW3NI08_9BACI</name>
<sequence length="407" mass="43850">MKKNFFRSYEFRLIVFFFLTWGFVFLSRSSLGYLLPTMVEDFDLNNSLIGQANMWQTIGFAISAPLIGALSDKTGYRKRILVFAVLATGIFTVLSALAPTFWLLVVIRFLVGASLGPIFPLIVAIMADSSGSKGIGRNVGIVNAGVSIIANMLGPTLVTQLVTFTNWQMTFVFIGIPSLLLALIIWKFTKEVNTKDTAASEPEQSTSSYKDVLKYRNVKIGILLSVFCMSSLWILYSFGPLYLTEIGLLSTSRMGFSMSAMGVVGIAWVILIPMISDYVGRKPTVIFFSAVAILAPLGLFLFPQTWVGIAALIGVGGVIGSLPPIFMNIVPTESLPANLSATASSLIMGLGELVGALVIGLSGTLADTFGLKVVMISGAVAPLLMVFIAFGLIESNKQKKKQKTSSV</sequence>
<feature type="transmembrane region" description="Helical" evidence="7">
    <location>
        <begin position="48"/>
        <end position="68"/>
    </location>
</feature>
<feature type="transmembrane region" description="Helical" evidence="7">
    <location>
        <begin position="308"/>
        <end position="327"/>
    </location>
</feature>
<feature type="domain" description="Major facilitator superfamily (MFS) profile" evidence="8">
    <location>
        <begin position="13"/>
        <end position="396"/>
    </location>
</feature>
<evidence type="ECO:0000313" key="9">
    <source>
        <dbReference type="EMBL" id="MFD1066539.1"/>
    </source>
</evidence>
<protein>
    <submittedName>
        <fullName evidence="9">MFS transporter</fullName>
    </submittedName>
</protein>
<keyword evidence="5 7" id="KW-1133">Transmembrane helix</keyword>
<comment type="subcellular location">
    <subcellularLocation>
        <location evidence="1">Cell membrane</location>
        <topology evidence="1">Multi-pass membrane protein</topology>
    </subcellularLocation>
</comment>
<dbReference type="PANTHER" id="PTHR43124">
    <property type="entry name" value="PURINE EFFLUX PUMP PBUE"/>
    <property type="match status" value="1"/>
</dbReference>
<dbReference type="RefSeq" id="WP_379592120.1">
    <property type="nucleotide sequence ID" value="NZ_JBHTKK010000012.1"/>
</dbReference>
<comment type="caution">
    <text evidence="9">The sequence shown here is derived from an EMBL/GenBank/DDBJ whole genome shotgun (WGS) entry which is preliminary data.</text>
</comment>
<evidence type="ECO:0000256" key="7">
    <source>
        <dbReference type="SAM" id="Phobius"/>
    </source>
</evidence>
<feature type="transmembrane region" description="Helical" evidence="7">
    <location>
        <begin position="80"/>
        <end position="99"/>
    </location>
</feature>
<dbReference type="InterPro" id="IPR036259">
    <property type="entry name" value="MFS_trans_sf"/>
</dbReference>
<feature type="transmembrane region" description="Helical" evidence="7">
    <location>
        <begin position="105"/>
        <end position="127"/>
    </location>
</feature>
<dbReference type="SUPFAM" id="SSF103473">
    <property type="entry name" value="MFS general substrate transporter"/>
    <property type="match status" value="1"/>
</dbReference>
<evidence type="ECO:0000313" key="10">
    <source>
        <dbReference type="Proteomes" id="UP001597041"/>
    </source>
</evidence>
<dbReference type="InterPro" id="IPR050189">
    <property type="entry name" value="MFS_Efflux_Transporters"/>
</dbReference>
<feature type="transmembrane region" description="Helical" evidence="7">
    <location>
        <begin position="373"/>
        <end position="393"/>
    </location>
</feature>
<evidence type="ECO:0000256" key="3">
    <source>
        <dbReference type="ARBA" id="ARBA00022475"/>
    </source>
</evidence>